<organism evidence="3 4">
    <name type="scientific">Flavobacterium aquatile LMG 4008 = ATCC 11947</name>
    <dbReference type="NCBI Taxonomy" id="1453498"/>
    <lineage>
        <taxon>Bacteria</taxon>
        <taxon>Pseudomonadati</taxon>
        <taxon>Bacteroidota</taxon>
        <taxon>Flavobacteriia</taxon>
        <taxon>Flavobacteriales</taxon>
        <taxon>Flavobacteriaceae</taxon>
        <taxon>Flavobacterium</taxon>
    </lineage>
</organism>
<gene>
    <name evidence="3" type="ORF">LG45_13425</name>
</gene>
<dbReference type="AlphaFoldDB" id="A0A095SRE7"/>
<name>A0A095SRE7_9FLAO</name>
<accession>A0A095SRE7</accession>
<evidence type="ECO:0000259" key="2">
    <source>
        <dbReference type="Pfam" id="PF12770"/>
    </source>
</evidence>
<sequence length="878" mass="101109">MRKLFILFLLTQLAFSQSKALPLEEKIYVAIDKLVANPNEESLRKLESFERSISTALDVTKNKPELLAFVILNCNKAYYQNLFGQTQKAIKSYEKAWQLFQKNKLSNYDITESCLKPLGNLYTIIGDYENAENVIKQYYFIANLENNQQQKFASILNLSNVYQYSGKHLDAVNLLEKTIASEKLSNTQKGMLWNNLGNNYLASNNNQKAATSYKISINLLKNSNENESLSNAYRNLALLNNNLQLFEQAKETFLKNKNNSSRSIAKLYYDEAFLFFQNDQIIESKNAVNRVFKTLIPSYSSSKSILPKANSLYAETTLLDAFDLQAKLFLTQNKPKKALESYALSFHIEELLQLLLVYENSKIITQIRNRNRTEKCIEIYNSLYQREKTRAKGELSEAKISHLESAFLLSEKTKSAVLKQSFFDKKNFSREEKLITEQLQNWNTTIIKEQQKSDRADISIINEAIKKQNELMLLLKSKQNKRAKTSEKDLNLADLYFKLEKENAVLVEYFMGIENVYIFTIENNSIKLSSIKTDNTNSKIVSFLDYFSDSEKIAKSISKYNTSSFLLYQTLQLPKKSNHKNLIIIPDGLLTFLPFEALITKESKTTNFAKMSYLLNDFKIGYSNSADFYLNSIPFYHKKETILGVFPLFENSNLELAFSKNELKNLQANFSGKYLDKQEASFENFKKNAENYSIIHLSTHASSGDIIEPASIRFIDQEILYSELYNLNLNPNLVVLSACETGIGKLYKSEGAMSVARGFQFAGAQNLLFSLWKVNDFTTSVLMEKFYKKVKKGNSFFESNHQAKLDFLNDETISNAKKSPYYWASFVYYGSLENQSANNNFLWISIIGCVVVFALVSLFLFIRRRRKQINYEKVPRDS</sequence>
<keyword evidence="1" id="KW-0472">Membrane</keyword>
<dbReference type="eggNOG" id="COG0457">
    <property type="taxonomic scope" value="Bacteria"/>
</dbReference>
<proteinExistence type="predicted"/>
<dbReference type="EMBL" id="JRHH01000005">
    <property type="protein sequence ID" value="KGD67221.1"/>
    <property type="molecule type" value="Genomic_DNA"/>
</dbReference>
<evidence type="ECO:0000313" key="4">
    <source>
        <dbReference type="Proteomes" id="UP000029554"/>
    </source>
</evidence>
<dbReference type="InterPro" id="IPR011990">
    <property type="entry name" value="TPR-like_helical_dom_sf"/>
</dbReference>
<dbReference type="Gene3D" id="1.25.40.10">
    <property type="entry name" value="Tetratricopeptide repeat domain"/>
    <property type="match status" value="2"/>
</dbReference>
<keyword evidence="1" id="KW-1133">Transmembrane helix</keyword>
<dbReference type="InterPro" id="IPR024983">
    <property type="entry name" value="CHAT_dom"/>
</dbReference>
<protein>
    <recommendedName>
        <fullName evidence="2">CHAT domain-containing protein</fullName>
    </recommendedName>
</protein>
<dbReference type="SMART" id="SM00028">
    <property type="entry name" value="TPR"/>
    <property type="match status" value="3"/>
</dbReference>
<keyword evidence="1" id="KW-0812">Transmembrane</keyword>
<feature type="transmembrane region" description="Helical" evidence="1">
    <location>
        <begin position="841"/>
        <end position="862"/>
    </location>
</feature>
<dbReference type="STRING" id="1453498.LG45_13425"/>
<dbReference type="InterPro" id="IPR019734">
    <property type="entry name" value="TPR_rpt"/>
</dbReference>
<dbReference type="Proteomes" id="UP000029554">
    <property type="component" value="Unassembled WGS sequence"/>
</dbReference>
<dbReference type="PANTHER" id="PTHR10098">
    <property type="entry name" value="RAPSYN-RELATED"/>
    <property type="match status" value="1"/>
</dbReference>
<keyword evidence="4" id="KW-1185">Reference proteome</keyword>
<evidence type="ECO:0000313" key="3">
    <source>
        <dbReference type="EMBL" id="KGD67221.1"/>
    </source>
</evidence>
<comment type="caution">
    <text evidence="3">The sequence shown here is derived from an EMBL/GenBank/DDBJ whole genome shotgun (WGS) entry which is preliminary data.</text>
</comment>
<reference evidence="3 4" key="1">
    <citation type="submission" date="2014-09" db="EMBL/GenBank/DDBJ databases">
        <title>Whole Genome Shotgun of Flavobacterium aquatile LMG 4008.</title>
        <authorList>
            <person name="Gale A.N."/>
            <person name="Pipes S.E."/>
            <person name="Newman J.D."/>
        </authorList>
    </citation>
    <scope>NUCLEOTIDE SEQUENCE [LARGE SCALE GENOMIC DNA]</scope>
    <source>
        <strain evidence="3 4">LMG 4008</strain>
    </source>
</reference>
<evidence type="ECO:0000256" key="1">
    <source>
        <dbReference type="SAM" id="Phobius"/>
    </source>
</evidence>
<dbReference type="RefSeq" id="WP_035127885.1">
    <property type="nucleotide sequence ID" value="NZ_JRHH01000005.1"/>
</dbReference>
<dbReference type="OrthoDB" id="9771112at2"/>
<feature type="domain" description="CHAT" evidence="2">
    <location>
        <begin position="567"/>
        <end position="831"/>
    </location>
</feature>
<dbReference type="eggNOG" id="COG4995">
    <property type="taxonomic scope" value="Bacteria"/>
</dbReference>
<dbReference type="Pfam" id="PF12770">
    <property type="entry name" value="CHAT"/>
    <property type="match status" value="1"/>
</dbReference>
<dbReference type="SUPFAM" id="SSF48452">
    <property type="entry name" value="TPR-like"/>
    <property type="match status" value="1"/>
</dbReference>